<comment type="caution">
    <text evidence="1">The sequence shown here is derived from an EMBL/GenBank/DDBJ whole genome shotgun (WGS) entry which is preliminary data.</text>
</comment>
<dbReference type="EMBL" id="JAHESC010000121">
    <property type="protein sequence ID" value="MBT1690895.1"/>
    <property type="molecule type" value="Genomic_DNA"/>
</dbReference>
<evidence type="ECO:0000313" key="2">
    <source>
        <dbReference type="Proteomes" id="UP001319180"/>
    </source>
</evidence>
<protein>
    <submittedName>
        <fullName evidence="1">Uncharacterized protein</fullName>
    </submittedName>
</protein>
<organism evidence="1 2">
    <name type="scientific">Dawidia soli</name>
    <dbReference type="NCBI Taxonomy" id="2782352"/>
    <lineage>
        <taxon>Bacteria</taxon>
        <taxon>Pseudomonadati</taxon>
        <taxon>Bacteroidota</taxon>
        <taxon>Cytophagia</taxon>
        <taxon>Cytophagales</taxon>
        <taxon>Chryseotaleaceae</taxon>
        <taxon>Dawidia</taxon>
    </lineage>
</organism>
<reference evidence="1 2" key="1">
    <citation type="submission" date="2021-05" db="EMBL/GenBank/DDBJ databases">
        <title>A Polyphasic approach of four new species of the genus Ohtaekwangia: Ohtaekwangia histidinii sp. nov., Ohtaekwangia cretensis sp. nov., Ohtaekwangia indiensis sp. nov., Ohtaekwangia reichenbachii sp. nov. from diverse environment.</title>
        <authorList>
            <person name="Octaviana S."/>
        </authorList>
    </citation>
    <scope>NUCLEOTIDE SEQUENCE [LARGE SCALE GENOMIC DNA]</scope>
    <source>
        <strain evidence="1 2">PWU37</strain>
    </source>
</reference>
<proteinExistence type="predicted"/>
<accession>A0AAP2DHP8</accession>
<evidence type="ECO:0000313" key="1">
    <source>
        <dbReference type="EMBL" id="MBT1690895.1"/>
    </source>
</evidence>
<dbReference type="AlphaFoldDB" id="A0AAP2DHP8"/>
<dbReference type="Proteomes" id="UP001319180">
    <property type="component" value="Unassembled WGS sequence"/>
</dbReference>
<name>A0AAP2DHP8_9BACT</name>
<keyword evidence="2" id="KW-1185">Reference proteome</keyword>
<dbReference type="RefSeq" id="WP_254094809.1">
    <property type="nucleotide sequence ID" value="NZ_JAHESC010000121.1"/>
</dbReference>
<sequence length="75" mass="8491">MTRNATQAGLDLIKDLLDVHMLEENVTPHSPTFDISAFMLEKVDAFAPIAMAKRIHLHITRIESELVRLDADYLS</sequence>
<gene>
    <name evidence="1" type="ORF">KK078_30325</name>
</gene>
<feature type="non-terminal residue" evidence="1">
    <location>
        <position position="75"/>
    </location>
</feature>